<feature type="compositionally biased region" description="Low complexity" evidence="7">
    <location>
        <begin position="28"/>
        <end position="40"/>
    </location>
</feature>
<dbReference type="InterPro" id="IPR036236">
    <property type="entry name" value="Znf_C2H2_sf"/>
</dbReference>
<evidence type="ECO:0000259" key="8">
    <source>
        <dbReference type="PROSITE" id="PS50157"/>
    </source>
</evidence>
<name>A0AAD1ZAF2_9LAMI</name>
<comment type="subcellular location">
    <subcellularLocation>
        <location evidence="1">Nucleus</location>
    </subcellularLocation>
</comment>
<keyword evidence="4" id="KW-0862">Zinc</keyword>
<evidence type="ECO:0000256" key="6">
    <source>
        <dbReference type="PROSITE-ProRule" id="PRU00042"/>
    </source>
</evidence>
<dbReference type="GO" id="GO:0009788">
    <property type="term" value="P:negative regulation of abscisic acid-activated signaling pathway"/>
    <property type="evidence" value="ECO:0007669"/>
    <property type="project" value="InterPro"/>
</dbReference>
<evidence type="ECO:0000256" key="2">
    <source>
        <dbReference type="ARBA" id="ARBA00022723"/>
    </source>
</evidence>
<dbReference type="PROSITE" id="PS00028">
    <property type="entry name" value="ZINC_FINGER_C2H2_1"/>
    <property type="match status" value="1"/>
</dbReference>
<gene>
    <name evidence="9" type="ORF">FPE_LOCUS13169</name>
</gene>
<dbReference type="SUPFAM" id="SSF57667">
    <property type="entry name" value="beta-beta-alpha zinc fingers"/>
    <property type="match status" value="1"/>
</dbReference>
<keyword evidence="5" id="KW-0539">Nucleus</keyword>
<evidence type="ECO:0000256" key="7">
    <source>
        <dbReference type="SAM" id="MobiDB-lite"/>
    </source>
</evidence>
<feature type="domain" description="C2H2-type" evidence="8">
    <location>
        <begin position="46"/>
        <end position="73"/>
    </location>
</feature>
<dbReference type="GO" id="GO:0008270">
    <property type="term" value="F:zinc ion binding"/>
    <property type="evidence" value="ECO:0007669"/>
    <property type="project" value="UniProtKB-KW"/>
</dbReference>
<protein>
    <recommendedName>
        <fullName evidence="8">C2H2-type domain-containing protein</fullName>
    </recommendedName>
</protein>
<evidence type="ECO:0000256" key="3">
    <source>
        <dbReference type="ARBA" id="ARBA00022771"/>
    </source>
</evidence>
<accession>A0AAD1ZAF2</accession>
<evidence type="ECO:0000256" key="5">
    <source>
        <dbReference type="ARBA" id="ARBA00023242"/>
    </source>
</evidence>
<keyword evidence="3 6" id="KW-0863">Zinc-finger</keyword>
<dbReference type="InterPro" id="IPR044246">
    <property type="entry name" value="ZFP3-like"/>
</dbReference>
<dbReference type="PANTHER" id="PTHR47287">
    <property type="entry name" value="C2H2 AND C2HC ZINC FINGERS SUPERFAMILY PROTEIN"/>
    <property type="match status" value="1"/>
</dbReference>
<keyword evidence="2" id="KW-0479">Metal-binding</keyword>
<dbReference type="PROSITE" id="PS50157">
    <property type="entry name" value="ZINC_FINGER_C2H2_2"/>
    <property type="match status" value="1"/>
</dbReference>
<dbReference type="PANTHER" id="PTHR47287:SF15">
    <property type="entry name" value="ZINC FINGER PROTEIN 3-LIKE"/>
    <property type="match status" value="1"/>
</dbReference>
<proteinExistence type="predicted"/>
<dbReference type="GO" id="GO:0005634">
    <property type="term" value="C:nucleus"/>
    <property type="evidence" value="ECO:0007669"/>
    <property type="project" value="UniProtKB-SubCell"/>
</dbReference>
<keyword evidence="10" id="KW-1185">Reference proteome</keyword>
<evidence type="ECO:0000256" key="1">
    <source>
        <dbReference type="ARBA" id="ARBA00004123"/>
    </source>
</evidence>
<evidence type="ECO:0000256" key="4">
    <source>
        <dbReference type="ARBA" id="ARBA00022833"/>
    </source>
</evidence>
<evidence type="ECO:0000313" key="9">
    <source>
        <dbReference type="EMBL" id="CAI9765739.1"/>
    </source>
</evidence>
<reference evidence="9" key="1">
    <citation type="submission" date="2023-05" db="EMBL/GenBank/DDBJ databases">
        <authorList>
            <person name="Huff M."/>
        </authorList>
    </citation>
    <scope>NUCLEOTIDE SEQUENCE</scope>
</reference>
<dbReference type="EMBL" id="OU503043">
    <property type="protein sequence ID" value="CAI9765739.1"/>
    <property type="molecule type" value="Genomic_DNA"/>
</dbReference>
<organism evidence="9 10">
    <name type="scientific">Fraxinus pennsylvanica</name>
    <dbReference type="NCBI Taxonomy" id="56036"/>
    <lineage>
        <taxon>Eukaryota</taxon>
        <taxon>Viridiplantae</taxon>
        <taxon>Streptophyta</taxon>
        <taxon>Embryophyta</taxon>
        <taxon>Tracheophyta</taxon>
        <taxon>Spermatophyta</taxon>
        <taxon>Magnoliopsida</taxon>
        <taxon>eudicotyledons</taxon>
        <taxon>Gunneridae</taxon>
        <taxon>Pentapetalae</taxon>
        <taxon>asterids</taxon>
        <taxon>lamiids</taxon>
        <taxon>Lamiales</taxon>
        <taxon>Oleaceae</taxon>
        <taxon>Oleeae</taxon>
        <taxon>Fraxinus</taxon>
    </lineage>
</organism>
<dbReference type="InterPro" id="IPR013087">
    <property type="entry name" value="Znf_C2H2_type"/>
</dbReference>
<dbReference type="Gene3D" id="3.30.160.60">
    <property type="entry name" value="Classic Zinc Finger"/>
    <property type="match status" value="1"/>
</dbReference>
<evidence type="ECO:0000313" key="10">
    <source>
        <dbReference type="Proteomes" id="UP000834106"/>
    </source>
</evidence>
<feature type="region of interest" description="Disordered" evidence="7">
    <location>
        <begin position="21"/>
        <end position="42"/>
    </location>
</feature>
<dbReference type="Pfam" id="PF13912">
    <property type="entry name" value="zf-C2H2_6"/>
    <property type="match status" value="1"/>
</dbReference>
<dbReference type="AlphaFoldDB" id="A0AAD1ZAF2"/>
<sequence>MNNEPNPSLTLSLSAIELNLEPEPEPEPSSLPRSSLSSPRVEPRVFPCNYCRRTFYSSQALGGHQNAHKLERTLAKKSRELSSSFRPYEGYSLKLGPSSSRQRFRGYMREVNYDQWKKEYKADSHVQEELSQVDLSLRL</sequence>
<dbReference type="FunFam" id="3.30.160.60:FF:001366">
    <property type="entry name" value="Zinc finger protein 2"/>
    <property type="match status" value="1"/>
</dbReference>
<dbReference type="Proteomes" id="UP000834106">
    <property type="component" value="Chromosome 8"/>
</dbReference>